<proteinExistence type="predicted"/>
<dbReference type="AlphaFoldDB" id="A0AAJ1ESY5"/>
<accession>A0AAJ1ESY5</accession>
<feature type="non-terminal residue" evidence="1">
    <location>
        <position position="1"/>
    </location>
</feature>
<dbReference type="Gene3D" id="2.60.120.260">
    <property type="entry name" value="Galactose-binding domain-like"/>
    <property type="match status" value="1"/>
</dbReference>
<name>A0AAJ1ESY5_MEDGN</name>
<dbReference type="EMBL" id="JAJBNC010000513">
    <property type="protein sequence ID" value="MCB5496207.1"/>
    <property type="molecule type" value="Genomic_DNA"/>
</dbReference>
<evidence type="ECO:0000313" key="1">
    <source>
        <dbReference type="EMBL" id="MCB5496207.1"/>
    </source>
</evidence>
<sequence>ITNESGRESARWTNWSLRNENPPVDTYVQLEWQKEYLMQNIKLWHFTDKQFSDLPGDNNVRFEYYYV</sequence>
<comment type="caution">
    <text evidence="1">The sequence shown here is derived from an EMBL/GenBank/DDBJ whole genome shotgun (WGS) entry which is preliminary data.</text>
</comment>
<dbReference type="Proteomes" id="UP001297422">
    <property type="component" value="Unassembled WGS sequence"/>
</dbReference>
<dbReference type="RefSeq" id="WP_226973661.1">
    <property type="nucleotide sequence ID" value="NZ_JAJBNC010000513.1"/>
</dbReference>
<evidence type="ECO:0000313" key="2">
    <source>
        <dbReference type="Proteomes" id="UP001297422"/>
    </source>
</evidence>
<organism evidence="1 2">
    <name type="scientific">Mediterraneibacter gnavus</name>
    <name type="common">Ruminococcus gnavus</name>
    <dbReference type="NCBI Taxonomy" id="33038"/>
    <lineage>
        <taxon>Bacteria</taxon>
        <taxon>Bacillati</taxon>
        <taxon>Bacillota</taxon>
        <taxon>Clostridia</taxon>
        <taxon>Lachnospirales</taxon>
        <taxon>Lachnospiraceae</taxon>
        <taxon>Mediterraneibacter</taxon>
    </lineage>
</organism>
<gene>
    <name evidence="1" type="ORF">LIQ10_21240</name>
</gene>
<reference evidence="1" key="1">
    <citation type="submission" date="2021-10" db="EMBL/GenBank/DDBJ databases">
        <title>Collection of gut derived symbiotic bacterial strains cultured from healthy donors.</title>
        <authorList>
            <person name="Lin H."/>
            <person name="Littmann E."/>
            <person name="Claire K."/>
            <person name="Pamer E."/>
        </authorList>
    </citation>
    <scope>NUCLEOTIDE SEQUENCE</scope>
    <source>
        <strain evidence="1">MSK.23.4</strain>
    </source>
</reference>
<protein>
    <submittedName>
        <fullName evidence="1">Uncharacterized protein</fullName>
    </submittedName>
</protein>